<dbReference type="EMBL" id="FXTY01000002">
    <property type="protein sequence ID" value="SMP10145.1"/>
    <property type="molecule type" value="Genomic_DNA"/>
</dbReference>
<evidence type="ECO:0000256" key="6">
    <source>
        <dbReference type="SAM" id="Phobius"/>
    </source>
</evidence>
<dbReference type="NCBIfam" id="TIGR04408">
    <property type="entry name" value="LptG_lptG"/>
    <property type="match status" value="1"/>
</dbReference>
<feature type="transmembrane region" description="Helical" evidence="6">
    <location>
        <begin position="99"/>
        <end position="126"/>
    </location>
</feature>
<feature type="transmembrane region" description="Helical" evidence="6">
    <location>
        <begin position="60"/>
        <end position="79"/>
    </location>
</feature>
<organism evidence="7 8">
    <name type="scientific">Shimia sagamensis</name>
    <dbReference type="NCBI Taxonomy" id="1566352"/>
    <lineage>
        <taxon>Bacteria</taxon>
        <taxon>Pseudomonadati</taxon>
        <taxon>Pseudomonadota</taxon>
        <taxon>Alphaproteobacteria</taxon>
        <taxon>Rhodobacterales</taxon>
        <taxon>Roseobacteraceae</taxon>
    </lineage>
</organism>
<feature type="transmembrane region" description="Helical" evidence="6">
    <location>
        <begin position="282"/>
        <end position="299"/>
    </location>
</feature>
<dbReference type="Pfam" id="PF03739">
    <property type="entry name" value="LptF_LptG"/>
    <property type="match status" value="1"/>
</dbReference>
<feature type="transmembrane region" description="Helical" evidence="6">
    <location>
        <begin position="338"/>
        <end position="360"/>
    </location>
</feature>
<evidence type="ECO:0000256" key="3">
    <source>
        <dbReference type="ARBA" id="ARBA00022692"/>
    </source>
</evidence>
<evidence type="ECO:0000256" key="5">
    <source>
        <dbReference type="ARBA" id="ARBA00023136"/>
    </source>
</evidence>
<name>A0ABY1NHQ9_9RHOB</name>
<dbReference type="PANTHER" id="PTHR33529:SF2">
    <property type="entry name" value="LIPOPOLYSACCHARIDE EXPORT SYSTEM PERMEASE PROTEIN LPTG"/>
    <property type="match status" value="1"/>
</dbReference>
<reference evidence="7 8" key="1">
    <citation type="submission" date="2017-05" db="EMBL/GenBank/DDBJ databases">
        <authorList>
            <person name="Varghese N."/>
            <person name="Submissions S."/>
        </authorList>
    </citation>
    <scope>NUCLEOTIDE SEQUENCE [LARGE SCALE GENOMIC DNA]</scope>
    <source>
        <strain evidence="7 8">DSM 29734</strain>
    </source>
</reference>
<gene>
    <name evidence="7" type="ORF">SAMN06265373_10289</name>
</gene>
<dbReference type="Proteomes" id="UP001157961">
    <property type="component" value="Unassembled WGS sequence"/>
</dbReference>
<evidence type="ECO:0000313" key="7">
    <source>
        <dbReference type="EMBL" id="SMP10145.1"/>
    </source>
</evidence>
<protein>
    <submittedName>
        <fullName evidence="7">Lipopolysaccharide export system permease protein</fullName>
    </submittedName>
</protein>
<evidence type="ECO:0000256" key="1">
    <source>
        <dbReference type="ARBA" id="ARBA00004651"/>
    </source>
</evidence>
<sequence>MTVHFYFARKFLWIFLGIAMVFFVLTVLVDMMEQLRRYDVEAVGFEKVVGLTLLRTPESLYQLMPLIIILATIALFISLSRSSELVVVRAAGRSGIVSVLSPATMALVIGLLSVSTLNPIVAATSVQYETQSDMLRSGGRSALSLSKEGIWLRQGGEEGHAVIHAGSANTDASVFHEITIVTYAHEGGPQKRIEANSARLVDGGWELSNVRTWNLNAGLIEGAKPLSEASVTFPSSLTADRIRERFGTPSSISIWKLPAFIAELNESGFSARRHQVWLQMELAQPLFLMAMVLVASAFTMRHTRFGNTGVAVLTSVLIGFSLHFVRNFAQILGENGQIPVLLAAWAPPTASVLLALGLLLHMEDG</sequence>
<dbReference type="InterPro" id="IPR005495">
    <property type="entry name" value="LptG/LptF_permease"/>
</dbReference>
<evidence type="ECO:0000313" key="8">
    <source>
        <dbReference type="Proteomes" id="UP001157961"/>
    </source>
</evidence>
<dbReference type="InterPro" id="IPR030923">
    <property type="entry name" value="LptG"/>
</dbReference>
<comment type="caution">
    <text evidence="7">The sequence shown here is derived from an EMBL/GenBank/DDBJ whole genome shotgun (WGS) entry which is preliminary data.</text>
</comment>
<accession>A0ABY1NHQ9</accession>
<dbReference type="RefSeq" id="WP_283424852.1">
    <property type="nucleotide sequence ID" value="NZ_FXTY01000002.1"/>
</dbReference>
<evidence type="ECO:0000256" key="2">
    <source>
        <dbReference type="ARBA" id="ARBA00022475"/>
    </source>
</evidence>
<keyword evidence="2" id="KW-1003">Cell membrane</keyword>
<keyword evidence="5 6" id="KW-0472">Membrane</keyword>
<keyword evidence="4 6" id="KW-1133">Transmembrane helix</keyword>
<proteinExistence type="predicted"/>
<keyword evidence="3 6" id="KW-0812">Transmembrane</keyword>
<keyword evidence="8" id="KW-1185">Reference proteome</keyword>
<feature type="transmembrane region" description="Helical" evidence="6">
    <location>
        <begin position="12"/>
        <end position="29"/>
    </location>
</feature>
<evidence type="ECO:0000256" key="4">
    <source>
        <dbReference type="ARBA" id="ARBA00022989"/>
    </source>
</evidence>
<comment type="subcellular location">
    <subcellularLocation>
        <location evidence="1">Cell membrane</location>
        <topology evidence="1">Multi-pass membrane protein</topology>
    </subcellularLocation>
</comment>
<dbReference type="PANTHER" id="PTHR33529">
    <property type="entry name" value="SLR0882 PROTEIN-RELATED"/>
    <property type="match status" value="1"/>
</dbReference>
<feature type="transmembrane region" description="Helical" evidence="6">
    <location>
        <begin position="305"/>
        <end position="326"/>
    </location>
</feature>